<dbReference type="Gene3D" id="3.40.50.1110">
    <property type="entry name" value="SGNH hydrolase"/>
    <property type="match status" value="1"/>
</dbReference>
<dbReference type="SUPFAM" id="SSF52266">
    <property type="entry name" value="SGNH hydrolase"/>
    <property type="match status" value="1"/>
</dbReference>
<dbReference type="GO" id="GO:0016788">
    <property type="term" value="F:hydrolase activity, acting on ester bonds"/>
    <property type="evidence" value="ECO:0007669"/>
    <property type="project" value="InterPro"/>
</dbReference>
<organism evidence="1 2">
    <name type="scientific">Loa loa</name>
    <name type="common">Eye worm</name>
    <name type="synonym">Filaria loa</name>
    <dbReference type="NCBI Taxonomy" id="7209"/>
    <lineage>
        <taxon>Eukaryota</taxon>
        <taxon>Metazoa</taxon>
        <taxon>Ecdysozoa</taxon>
        <taxon>Nematoda</taxon>
        <taxon>Chromadorea</taxon>
        <taxon>Rhabditida</taxon>
        <taxon>Spirurina</taxon>
        <taxon>Spiruromorpha</taxon>
        <taxon>Filarioidea</taxon>
        <taxon>Onchocercidae</taxon>
        <taxon>Loa</taxon>
    </lineage>
</organism>
<dbReference type="PANTHER" id="PTHR37981">
    <property type="entry name" value="LIPASE 2"/>
    <property type="match status" value="1"/>
</dbReference>
<dbReference type="OrthoDB" id="21678at2759"/>
<dbReference type="GO" id="GO:0006629">
    <property type="term" value="P:lipid metabolic process"/>
    <property type="evidence" value="ECO:0007669"/>
    <property type="project" value="TreeGrafter"/>
</dbReference>
<dbReference type="PANTHER" id="PTHR37981:SF1">
    <property type="entry name" value="SGNH HYDROLASE-TYPE ESTERASE DOMAIN-CONTAINING PROTEIN"/>
    <property type="match status" value="1"/>
</dbReference>
<dbReference type="eggNOG" id="ENOG502S4BP">
    <property type="taxonomic scope" value="Eukaryota"/>
</dbReference>
<name>A0A1I7VEM8_LOALO</name>
<proteinExistence type="predicted"/>
<sequence length="369" mass="42088">MASFVPSLFVFFFHLINNWPKFAVYIFNHSIDRTLDAIRRASPPNEIKRSFPTSSSVEELIEIKWNRLGKLKSNGRSSVFANSATDFRKHYGLVHLSACSSLLSKWQNRTIQSFEWTISDQYDQQHFYWITQECQTYWIAPKQSKYVVKISAKFVDHKILHGETRIKVRDYWIGVIGDSFASGEGNPDVPANALGKTVAKWLSNQCHRSSRSWAYKVYEQVSSAIVEQSAVHFTYLPCTGASVDNGILVLFNSTSQINVLEQITHIRGTGPDLLMMSVGGNDIGYSEILSTLIGGPTGPLFSTIDMRFFYTSYQLDRVAKAIQKLKPNQVIIPHYFDLTRNERGVVDADCADMRQVQFYTILFDIQNEF</sequence>
<reference evidence="2" key="2">
    <citation type="submission" date="2016-11" db="UniProtKB">
        <authorList>
            <consortium name="WormBaseParasite"/>
        </authorList>
    </citation>
    <scope>IDENTIFICATION</scope>
</reference>
<dbReference type="InParanoid" id="A0A1I7VEM8"/>
<dbReference type="InterPro" id="IPR037460">
    <property type="entry name" value="SEST-like"/>
</dbReference>
<gene>
    <name evidence="2" type="primary">LOAG_00025</name>
</gene>
<keyword evidence="1" id="KW-1185">Reference proteome</keyword>
<reference evidence="1" key="1">
    <citation type="submission" date="2012-04" db="EMBL/GenBank/DDBJ databases">
        <title>The Genome Sequence of Loa loa.</title>
        <authorList>
            <consortium name="The Broad Institute Genome Sequencing Platform"/>
            <consortium name="Broad Institute Genome Sequencing Center for Infectious Disease"/>
            <person name="Nutman T.B."/>
            <person name="Fink D.L."/>
            <person name="Russ C."/>
            <person name="Young S."/>
            <person name="Zeng Q."/>
            <person name="Gargeya S."/>
            <person name="Alvarado L."/>
            <person name="Berlin A."/>
            <person name="Chapman S.B."/>
            <person name="Chen Z."/>
            <person name="Freedman E."/>
            <person name="Gellesch M."/>
            <person name="Goldberg J."/>
            <person name="Griggs A."/>
            <person name="Gujja S."/>
            <person name="Heilman E.R."/>
            <person name="Heiman D."/>
            <person name="Howarth C."/>
            <person name="Mehta T."/>
            <person name="Neiman D."/>
            <person name="Pearson M."/>
            <person name="Roberts A."/>
            <person name="Saif S."/>
            <person name="Shea T."/>
            <person name="Shenoy N."/>
            <person name="Sisk P."/>
            <person name="Stolte C."/>
            <person name="Sykes S."/>
            <person name="White J."/>
            <person name="Yandava C."/>
            <person name="Haas B."/>
            <person name="Henn M.R."/>
            <person name="Nusbaum C."/>
            <person name="Birren B."/>
        </authorList>
    </citation>
    <scope>NUCLEOTIDE SEQUENCE [LARGE SCALE GENOMIC DNA]</scope>
</reference>
<accession>A0A1I7VEM8</accession>
<dbReference type="AlphaFoldDB" id="A0A1I7VEM8"/>
<evidence type="ECO:0000313" key="1">
    <source>
        <dbReference type="Proteomes" id="UP000095285"/>
    </source>
</evidence>
<evidence type="ECO:0000313" key="2">
    <source>
        <dbReference type="WBParaSite" id="EN70_172"/>
    </source>
</evidence>
<protein>
    <submittedName>
        <fullName evidence="2">SGNH hydrolase-type esterase domain-containing protein</fullName>
    </submittedName>
</protein>
<dbReference type="InterPro" id="IPR036514">
    <property type="entry name" value="SGNH_hydro_sf"/>
</dbReference>
<dbReference type="WBParaSite" id="EN70_172">
    <property type="protein sequence ID" value="EN70_172"/>
    <property type="gene ID" value="EN70_172"/>
</dbReference>
<dbReference type="Proteomes" id="UP000095285">
    <property type="component" value="Unassembled WGS sequence"/>
</dbReference>